<comment type="caution">
    <text evidence="4">The sequence shown here is derived from an EMBL/GenBank/DDBJ whole genome shotgun (WGS) entry which is preliminary data.</text>
</comment>
<dbReference type="SUPFAM" id="SSF52047">
    <property type="entry name" value="RNI-like"/>
    <property type="match status" value="1"/>
</dbReference>
<keyword evidence="5" id="KW-1185">Reference proteome</keyword>
<keyword evidence="1" id="KW-0175">Coiled coil</keyword>
<evidence type="ECO:0000256" key="3">
    <source>
        <dbReference type="SAM" id="SignalP"/>
    </source>
</evidence>
<gene>
    <name evidence="4" type="ORF">BG011_006390</name>
</gene>
<evidence type="ECO:0000256" key="2">
    <source>
        <dbReference type="SAM" id="MobiDB-lite"/>
    </source>
</evidence>
<feature type="region of interest" description="Disordered" evidence="2">
    <location>
        <begin position="484"/>
        <end position="508"/>
    </location>
</feature>
<dbReference type="Proteomes" id="UP000726737">
    <property type="component" value="Unassembled WGS sequence"/>
</dbReference>
<proteinExistence type="predicted"/>
<dbReference type="Gene3D" id="3.80.10.10">
    <property type="entry name" value="Ribonuclease Inhibitor"/>
    <property type="match status" value="1"/>
</dbReference>
<name>A0A9P6PVJ3_9FUNG</name>
<dbReference type="AlphaFoldDB" id="A0A9P6PVJ3"/>
<evidence type="ECO:0000256" key="1">
    <source>
        <dbReference type="SAM" id="Coils"/>
    </source>
</evidence>
<reference evidence="4" key="1">
    <citation type="journal article" date="2020" name="Fungal Divers.">
        <title>Resolving the Mortierellaceae phylogeny through synthesis of multi-gene phylogenetics and phylogenomics.</title>
        <authorList>
            <person name="Vandepol N."/>
            <person name="Liber J."/>
            <person name="Desiro A."/>
            <person name="Na H."/>
            <person name="Kennedy M."/>
            <person name="Barry K."/>
            <person name="Grigoriev I.V."/>
            <person name="Miller A.N."/>
            <person name="O'Donnell K."/>
            <person name="Stajich J.E."/>
            <person name="Bonito G."/>
        </authorList>
    </citation>
    <scope>NUCLEOTIDE SEQUENCE</scope>
    <source>
        <strain evidence="4">KOD948</strain>
    </source>
</reference>
<keyword evidence="3" id="KW-0732">Signal</keyword>
<sequence length="914" mass="105670">MDPLPTPILKLLSVLEMLGMVQSHLSNQDRIRCSLVSKAFSALFIPLIWHTVTLGTLGKDHAFLYNPETVSAIMQHARHIHVIRVRTSKSLLPFLLAGVDKLINLHTLEFLCPTWLKDESVIIRALSVIPSSRPHDNDNDNDNDRDSYEDVSLKILSATDYSTCSHMTGGRHQGGKNWLDDPEVFLMQHQRSYQHFLMQQRLQWLFETQSQRPELTQQELEPQKTLMAPEQRRMQRRHAQQRYTQLMAQQLRWQRQLQLQRHLRIQQQVEDLIKSRIDLQQLQLEQVEQQQQQQLDLELTQEWQRQRQRLEQGRQRLQQLIEQQRDQALATQRIMHIQYQQQLHHHLYMQQRIQEQAMTAQLPLLHTHFLPVPDGNGDTSASELNPPATQPIYWNQDEQLLVQFLNFAPALKVFVRCDFPFWNSDLQKTVAKSLQNLTMLSIIAPPHQVLNSLQMPEPRWDFETLLQSGGPYVETLRFTVNAESPFPPTDTPNVLDDGQQQASTESKEVECEHPPRQQLRHLFLEEGYWFETHTKPVSLKSCPDLQSLSLASFHPTGLEMFAKTIREHCPRLENLAITFAPTITSPVANHNGLAHLLRACLKDDDVLPSSFSLLDSQERPDPVIVERVGLKSLRLESINFKLENLAFDTLLRHAKTLRHLAIRDCAGFSHLLEEDENLLQILESFEQLEKLDLLSQDSCCRTDQPAHMVVESMKKMKRGGENHEKGATGWACSRTLKVLRLIITSVPRQPSLAQIRAMVTTTPFPFPFPEPMPAADVNPEATAEDLFVGIEASHQMQREVCEALGSLEVLEELHLGMDFENRVIFHAIPQVGQQTMCLELSLESGLVQLEPLKQLRVLRVSGMDHRIGLGEVKWMCKHWPKLEAVYGLLRKRDEEHDKEIVQWLKENHPRIMYT</sequence>
<dbReference type="EMBL" id="JAAAJA010000461">
    <property type="protein sequence ID" value="KAG0253396.1"/>
    <property type="molecule type" value="Genomic_DNA"/>
</dbReference>
<organism evidence="4 5">
    <name type="scientific">Mortierella polycephala</name>
    <dbReference type="NCBI Taxonomy" id="41804"/>
    <lineage>
        <taxon>Eukaryota</taxon>
        <taxon>Fungi</taxon>
        <taxon>Fungi incertae sedis</taxon>
        <taxon>Mucoromycota</taxon>
        <taxon>Mortierellomycotina</taxon>
        <taxon>Mortierellomycetes</taxon>
        <taxon>Mortierellales</taxon>
        <taxon>Mortierellaceae</taxon>
        <taxon>Mortierella</taxon>
    </lineage>
</organism>
<feature type="signal peptide" evidence="3">
    <location>
        <begin position="1"/>
        <end position="23"/>
    </location>
</feature>
<evidence type="ECO:0000313" key="5">
    <source>
        <dbReference type="Proteomes" id="UP000726737"/>
    </source>
</evidence>
<accession>A0A9P6PVJ3</accession>
<evidence type="ECO:0008006" key="6">
    <source>
        <dbReference type="Google" id="ProtNLM"/>
    </source>
</evidence>
<protein>
    <recommendedName>
        <fullName evidence="6">F-box domain-containing protein</fullName>
    </recommendedName>
</protein>
<feature type="coiled-coil region" evidence="1">
    <location>
        <begin position="300"/>
        <end position="327"/>
    </location>
</feature>
<feature type="chain" id="PRO_5040291495" description="F-box domain-containing protein" evidence="3">
    <location>
        <begin position="24"/>
        <end position="914"/>
    </location>
</feature>
<dbReference type="InterPro" id="IPR032675">
    <property type="entry name" value="LRR_dom_sf"/>
</dbReference>
<dbReference type="OrthoDB" id="2419731at2759"/>
<evidence type="ECO:0000313" key="4">
    <source>
        <dbReference type="EMBL" id="KAG0253396.1"/>
    </source>
</evidence>